<reference evidence="3" key="2">
    <citation type="submission" date="2013-10" db="EMBL/GenBank/DDBJ databases">
        <authorList>
            <person name="Aslett M."/>
        </authorList>
    </citation>
    <scope>NUCLEOTIDE SEQUENCE [LARGE SCALE GENOMIC DNA]</scope>
    <source>
        <strain evidence="3">Houghton</strain>
    </source>
</reference>
<feature type="region of interest" description="Disordered" evidence="1">
    <location>
        <begin position="1358"/>
        <end position="1395"/>
    </location>
</feature>
<dbReference type="OMA" id="VHEENAC"/>
<name>U6KQX9_EIMTE</name>
<reference evidence="3" key="1">
    <citation type="submission" date="2013-10" db="EMBL/GenBank/DDBJ databases">
        <title>Genomic analysis of the causative agents of coccidiosis in chickens.</title>
        <authorList>
            <person name="Reid A.J."/>
            <person name="Blake D."/>
            <person name="Billington K."/>
            <person name="Browne H."/>
            <person name="Dunn M."/>
            <person name="Hung S."/>
            <person name="Kawahara F."/>
            <person name="Miranda-Saavedra D."/>
            <person name="Mourier T."/>
            <person name="Nagra H."/>
            <person name="Otto T.D."/>
            <person name="Rawlings N."/>
            <person name="Sanchez A."/>
            <person name="Sanders M."/>
            <person name="Subramaniam C."/>
            <person name="Tay Y."/>
            <person name="Dear P."/>
            <person name="Doerig C."/>
            <person name="Gruber A."/>
            <person name="Parkinson J."/>
            <person name="Shirley M."/>
            <person name="Wan K.L."/>
            <person name="Berriman M."/>
            <person name="Tomley F."/>
            <person name="Pain A."/>
        </authorList>
    </citation>
    <scope>NUCLEOTIDE SEQUENCE [LARGE SCALE GENOMIC DNA]</scope>
    <source>
        <strain evidence="3">Houghton</strain>
    </source>
</reference>
<dbReference type="PANTHER" id="PTHR12748:SF0">
    <property type="entry name" value="ORIGIN RECOGNITION COMPLEX SUBUNIT 3"/>
    <property type="match status" value="1"/>
</dbReference>
<evidence type="ECO:0000313" key="4">
    <source>
        <dbReference type="Proteomes" id="UP000030747"/>
    </source>
</evidence>
<feature type="region of interest" description="Disordered" evidence="1">
    <location>
        <begin position="601"/>
        <end position="637"/>
    </location>
</feature>
<feature type="domain" description="Origin recognition complex subunit 3 N-terminal" evidence="2">
    <location>
        <begin position="132"/>
        <end position="585"/>
    </location>
</feature>
<sequence length="1395" mass="151429">MPVIPWAAYGDGIRKESGEVDTCCFTVTAPKQHPSPLLAAAWRSPAFLRERRHKQQPKQDLQQPLVNKLLREALEECSEDEEDAAANSSGVNSSGQLPTPVVVPAIFGRYPYDGFSASASEVPSILLRCKRAEEQQEALLLAAAAAVSAAMQQQLQGICRIVRTHAAVGTLELQQPHSSSCSSTTSRRDNSSLCEFLPVVIMHVGADVEDHRLAVRMLQLQLQQLSKCCCGGRRSSRSSRGSSSASSKDELFLRQVVLKANSCTNAQTALRTMYGQLKASSCCSTCIGRSGNGGRPEKEVESETGAVAEEIAADAAAAAAWGEFDGVWAQHQQLLLLRCLEGMIGDDSNAGTGPAQATATEEDEGTYWGHDISSRLGQLWQKQLQQHSRGFCCISRCKGDGSTVKTRSQHLAAAGNSDSSSDDSSSEDGGADDRPARAQEDRSRSNSSNNSVLVVVLEELEAFAPRVLSQVLLLVALLRSQQGIPVVVLASAAASAIAVQQLLEPSTLRMLQIDAAALLRPSAVHDALLQLLLCCPASTLFVLPAAAIEELQQLLLDQGASVLQLLRLVRMMLYKFFSDHPFSFFSLDARVAAAALCSPSTSNTNIETRSSNNRGSRIIGSSKESTSSAEGDADGASGDQSAAAKLAALEWRLALLAAAVLTPHQEAVLLQQITKFQHLHAELRTTATARLESSCCSSWRAQHQQQQQDGCNKTPTCAHIARALGMLQYWWDRAGASAAADQKQSLDRRRAALQRELLPVAALQVLERRIAAGLGMRLLVVLQQHVMQQRQAFALSASETAAVFQSLDSSSSTLPAVNLLLQILGGSGRTPGYHDYLLQGKQLTSAPAAAHVVSLICEEVKRIAGACCRVGGLVTTLVSEALNAAATKRRVAAVPKALLLALQQFCRQTKREWALLLQLEARMQHHRQQQRVHGINKAAELHRMMNKLMELLQLTCDQQQRQQQSQQYAPSAFVSGLKRRARAIPLSSTEGLCSSNSDSGLCGRFQSWARECLLYCLLPLLQWHPLGCELGVWSLSVAAAEQPQFFAAALAAPRSPTHRAEAGAADTLARLQPLRPIEVLQELACLSGSALEYHQQAAVPTAGMGEIQQMHTALDDTGLLYRRIAFSSRRISLWSLFCLFCTDLVGVYKQNWLHYHKQQKKQQQKCIAAKGKGRRTEKIAKKEGGSNAGLSEEADSVERKALAVLQQDAEVSCPGGVAGSKSLLQHIFLRFGVALCSLEHLGLVRLPGTGVSADDLLLRTAVNAHAADTAHADAEDHLERLMETRASEDPDSATEAAGDDPKEQQYQQKEWGQPNLGQKPRLHRTVIASADAFQLQQQLQGLCLTRCLFGSVYFSELQEEADDAKSQQADSKGDQKQEVPQQQQEQRRQRRKQTA</sequence>
<dbReference type="EMBL" id="HG674029">
    <property type="protein sequence ID" value="CDJ38779.1"/>
    <property type="molecule type" value="Genomic_DNA"/>
</dbReference>
<feature type="compositionally biased region" description="Low complexity" evidence="1">
    <location>
        <begin position="625"/>
        <end position="637"/>
    </location>
</feature>
<accession>U6KQX9</accession>
<evidence type="ECO:0000256" key="1">
    <source>
        <dbReference type="SAM" id="MobiDB-lite"/>
    </source>
</evidence>
<dbReference type="PANTHER" id="PTHR12748">
    <property type="entry name" value="ORIGIN RECOGNITION COMPLEX SUBUNIT 3"/>
    <property type="match status" value="1"/>
</dbReference>
<feature type="compositionally biased region" description="Polar residues" evidence="1">
    <location>
        <begin position="601"/>
        <end position="615"/>
    </location>
</feature>
<keyword evidence="4" id="KW-1185">Reference proteome</keyword>
<dbReference type="OrthoDB" id="346948at2759"/>
<dbReference type="InterPro" id="IPR045667">
    <property type="entry name" value="ORC3_N"/>
</dbReference>
<dbReference type="GO" id="GO:0006270">
    <property type="term" value="P:DNA replication initiation"/>
    <property type="evidence" value="ECO:0007669"/>
    <property type="project" value="TreeGrafter"/>
</dbReference>
<dbReference type="VEuPathDB" id="ToxoDB:ETH2_1457100"/>
<dbReference type="VEuPathDB" id="ToxoDB:ETH_00007990"/>
<organism evidence="3 4">
    <name type="scientific">Eimeria tenella</name>
    <name type="common">Coccidian parasite</name>
    <dbReference type="NCBI Taxonomy" id="5802"/>
    <lineage>
        <taxon>Eukaryota</taxon>
        <taxon>Sar</taxon>
        <taxon>Alveolata</taxon>
        <taxon>Apicomplexa</taxon>
        <taxon>Conoidasida</taxon>
        <taxon>Coccidia</taxon>
        <taxon>Eucoccidiorida</taxon>
        <taxon>Eimeriorina</taxon>
        <taxon>Eimeriidae</taxon>
        <taxon>Eimeria</taxon>
    </lineage>
</organism>
<proteinExistence type="predicted"/>
<dbReference type="GO" id="GO:0005656">
    <property type="term" value="C:nuclear pre-replicative complex"/>
    <property type="evidence" value="ECO:0007669"/>
    <property type="project" value="TreeGrafter"/>
</dbReference>
<dbReference type="GeneID" id="25250800"/>
<dbReference type="GO" id="GO:0005664">
    <property type="term" value="C:nuclear origin of replication recognition complex"/>
    <property type="evidence" value="ECO:0007669"/>
    <property type="project" value="InterPro"/>
</dbReference>
<evidence type="ECO:0000313" key="3">
    <source>
        <dbReference type="EMBL" id="CDJ38779.1"/>
    </source>
</evidence>
<dbReference type="GO" id="GO:0003688">
    <property type="term" value="F:DNA replication origin binding"/>
    <property type="evidence" value="ECO:0007669"/>
    <property type="project" value="TreeGrafter"/>
</dbReference>
<gene>
    <name evidence="3" type="ORF">ETH_00007990</name>
</gene>
<feature type="region of interest" description="Disordered" evidence="1">
    <location>
        <begin position="1285"/>
        <end position="1318"/>
    </location>
</feature>
<evidence type="ECO:0000259" key="2">
    <source>
        <dbReference type="Pfam" id="PF07034"/>
    </source>
</evidence>
<protein>
    <recommendedName>
        <fullName evidence="2">Origin recognition complex subunit 3 N-terminal domain-containing protein</fullName>
    </recommendedName>
</protein>
<dbReference type="InterPro" id="IPR020795">
    <property type="entry name" value="ORC3"/>
</dbReference>
<dbReference type="RefSeq" id="XP_013229535.1">
    <property type="nucleotide sequence ID" value="XM_013374081.1"/>
</dbReference>
<dbReference type="Pfam" id="PF07034">
    <property type="entry name" value="ORC3_N"/>
    <property type="match status" value="1"/>
</dbReference>
<feature type="compositionally biased region" description="Acidic residues" evidence="1">
    <location>
        <begin position="420"/>
        <end position="430"/>
    </location>
</feature>
<dbReference type="GO" id="GO:0031261">
    <property type="term" value="C:DNA replication preinitiation complex"/>
    <property type="evidence" value="ECO:0007669"/>
    <property type="project" value="TreeGrafter"/>
</dbReference>
<feature type="region of interest" description="Disordered" evidence="1">
    <location>
        <begin position="408"/>
        <end position="445"/>
    </location>
</feature>
<dbReference type="Proteomes" id="UP000030747">
    <property type="component" value="Unassembled WGS sequence"/>
</dbReference>
<feature type="compositionally biased region" description="Basic and acidic residues" evidence="1">
    <location>
        <begin position="431"/>
        <end position="444"/>
    </location>
</feature>